<accession>A0A182IRE7</accession>
<dbReference type="AlphaFoldDB" id="A0A182IRE7"/>
<organism evidence="1">
    <name type="scientific">Anopheles atroparvus</name>
    <name type="common">European mosquito</name>
    <dbReference type="NCBI Taxonomy" id="41427"/>
    <lineage>
        <taxon>Eukaryota</taxon>
        <taxon>Metazoa</taxon>
        <taxon>Ecdysozoa</taxon>
        <taxon>Arthropoda</taxon>
        <taxon>Hexapoda</taxon>
        <taxon>Insecta</taxon>
        <taxon>Pterygota</taxon>
        <taxon>Neoptera</taxon>
        <taxon>Endopterygota</taxon>
        <taxon>Diptera</taxon>
        <taxon>Nematocera</taxon>
        <taxon>Culicoidea</taxon>
        <taxon>Culicidae</taxon>
        <taxon>Anophelinae</taxon>
        <taxon>Anopheles</taxon>
    </lineage>
</organism>
<evidence type="ECO:0000313" key="1">
    <source>
        <dbReference type="EnsemblMetazoa" id="AATE004055-PA.1"/>
    </source>
</evidence>
<reference evidence="1" key="1">
    <citation type="submission" date="2022-08" db="UniProtKB">
        <authorList>
            <consortium name="EnsemblMetazoa"/>
        </authorList>
    </citation>
    <scope>IDENTIFICATION</scope>
    <source>
        <strain evidence="1">EBRO</strain>
    </source>
</reference>
<name>A0A182IRE7_ANOAO</name>
<sequence length="123" mass="12542">MANAILPGCNPTCGSREIVASFVGASASCDTVKPSLPTVGFSCSTVESVPSATPPEGAAMLETNAISSAPHVTIFITFSFGAGRLNRTASGMILGACNRQRQSTTSPLGNGTLFGKGLHIRQL</sequence>
<proteinExistence type="predicted"/>
<protein>
    <submittedName>
        <fullName evidence="1">Uncharacterized protein</fullName>
    </submittedName>
</protein>
<dbReference type="VEuPathDB" id="VectorBase:AATE004055"/>
<dbReference type="EnsemblMetazoa" id="AATE004055-RA">
    <property type="protein sequence ID" value="AATE004055-PA.1"/>
    <property type="gene ID" value="AATE004055"/>
</dbReference>